<dbReference type="AlphaFoldDB" id="A0A5B0ML27"/>
<accession>A0A5B0ML27</accession>
<sequence>MQRKFKFRANCNPCPSIHPYLCQPISLCTSLKETRESRIICRSHALAPFQESGFMMPPEIIEIWSKDDGRRRTRTIPMPE</sequence>
<protein>
    <submittedName>
        <fullName evidence="1">Uncharacterized protein</fullName>
    </submittedName>
</protein>
<gene>
    <name evidence="1" type="ORF">PGT21_007785</name>
</gene>
<dbReference type="EMBL" id="VSWC01000144">
    <property type="protein sequence ID" value="KAA1077441.1"/>
    <property type="molecule type" value="Genomic_DNA"/>
</dbReference>
<dbReference type="Proteomes" id="UP000324748">
    <property type="component" value="Unassembled WGS sequence"/>
</dbReference>
<keyword evidence="2" id="KW-1185">Reference proteome</keyword>
<name>A0A5B0ML27_PUCGR</name>
<organism evidence="1 2">
    <name type="scientific">Puccinia graminis f. sp. tritici</name>
    <dbReference type="NCBI Taxonomy" id="56615"/>
    <lineage>
        <taxon>Eukaryota</taxon>
        <taxon>Fungi</taxon>
        <taxon>Dikarya</taxon>
        <taxon>Basidiomycota</taxon>
        <taxon>Pucciniomycotina</taxon>
        <taxon>Pucciniomycetes</taxon>
        <taxon>Pucciniales</taxon>
        <taxon>Pucciniaceae</taxon>
        <taxon>Puccinia</taxon>
    </lineage>
</organism>
<reference evidence="1 2" key="1">
    <citation type="submission" date="2019-05" db="EMBL/GenBank/DDBJ databases">
        <title>Emergence of the Ug99 lineage of the wheat stem rust pathogen through somatic hybridization.</title>
        <authorList>
            <person name="Li F."/>
            <person name="Upadhyaya N.M."/>
            <person name="Sperschneider J."/>
            <person name="Matny O."/>
            <person name="Nguyen-Phuc H."/>
            <person name="Mago R."/>
            <person name="Raley C."/>
            <person name="Miller M.E."/>
            <person name="Silverstein K.A.T."/>
            <person name="Henningsen E."/>
            <person name="Hirsch C.D."/>
            <person name="Visser B."/>
            <person name="Pretorius Z.A."/>
            <person name="Steffenson B.J."/>
            <person name="Schwessinger B."/>
            <person name="Dodds P.N."/>
            <person name="Figueroa M."/>
        </authorList>
    </citation>
    <scope>NUCLEOTIDE SEQUENCE [LARGE SCALE GENOMIC DNA]</scope>
    <source>
        <strain evidence="1">21-0</strain>
    </source>
</reference>
<proteinExistence type="predicted"/>
<evidence type="ECO:0000313" key="2">
    <source>
        <dbReference type="Proteomes" id="UP000324748"/>
    </source>
</evidence>
<comment type="caution">
    <text evidence="1">The sequence shown here is derived from an EMBL/GenBank/DDBJ whole genome shotgun (WGS) entry which is preliminary data.</text>
</comment>
<evidence type="ECO:0000313" key="1">
    <source>
        <dbReference type="EMBL" id="KAA1077441.1"/>
    </source>
</evidence>